<dbReference type="RefSeq" id="WP_220211501.1">
    <property type="nucleotide sequence ID" value="NZ_BNJK01000003.1"/>
</dbReference>
<feature type="domain" description="Glycosyltransferase 2-like" evidence="5">
    <location>
        <begin position="29"/>
        <end position="179"/>
    </location>
</feature>
<feature type="domain" description="NYN" evidence="6">
    <location>
        <begin position="381"/>
        <end position="451"/>
    </location>
</feature>
<organism evidence="7 8">
    <name type="scientific">Reticulibacter mediterranei</name>
    <dbReference type="NCBI Taxonomy" id="2778369"/>
    <lineage>
        <taxon>Bacteria</taxon>
        <taxon>Bacillati</taxon>
        <taxon>Chloroflexota</taxon>
        <taxon>Ktedonobacteria</taxon>
        <taxon>Ktedonobacterales</taxon>
        <taxon>Reticulibacteraceae</taxon>
        <taxon>Reticulibacter</taxon>
    </lineage>
</organism>
<dbReference type="GO" id="GO:0004540">
    <property type="term" value="F:RNA nuclease activity"/>
    <property type="evidence" value="ECO:0007669"/>
    <property type="project" value="InterPro"/>
</dbReference>
<evidence type="ECO:0000256" key="3">
    <source>
        <dbReference type="ARBA" id="ARBA00022676"/>
    </source>
</evidence>
<reference evidence="7" key="1">
    <citation type="submission" date="2020-10" db="EMBL/GenBank/DDBJ databases">
        <title>Taxonomic study of unclassified bacteria belonging to the class Ktedonobacteria.</title>
        <authorList>
            <person name="Yabe S."/>
            <person name="Wang C.M."/>
            <person name="Zheng Y."/>
            <person name="Sakai Y."/>
            <person name="Cavaletti L."/>
            <person name="Monciardini P."/>
            <person name="Donadio S."/>
        </authorList>
    </citation>
    <scope>NUCLEOTIDE SEQUENCE</scope>
    <source>
        <strain evidence="7">ID150040</strain>
    </source>
</reference>
<evidence type="ECO:0000259" key="5">
    <source>
        <dbReference type="Pfam" id="PF00535"/>
    </source>
</evidence>
<evidence type="ECO:0000313" key="7">
    <source>
        <dbReference type="EMBL" id="GHP00935.1"/>
    </source>
</evidence>
<gene>
    <name evidence="7" type="ORF">KSF_109820</name>
</gene>
<dbReference type="EMBL" id="BNJK01000003">
    <property type="protein sequence ID" value="GHP00935.1"/>
    <property type="molecule type" value="Genomic_DNA"/>
</dbReference>
<dbReference type="PANTHER" id="PTHR43179:SF12">
    <property type="entry name" value="GALACTOFURANOSYLTRANSFERASE GLFT2"/>
    <property type="match status" value="1"/>
</dbReference>
<dbReference type="AlphaFoldDB" id="A0A8J3IRX0"/>
<name>A0A8J3IRX0_9CHLR</name>
<dbReference type="GO" id="GO:0016757">
    <property type="term" value="F:glycosyltransferase activity"/>
    <property type="evidence" value="ECO:0007669"/>
    <property type="project" value="UniProtKB-KW"/>
</dbReference>
<keyword evidence="8" id="KW-1185">Reference proteome</keyword>
<dbReference type="InterPro" id="IPR001173">
    <property type="entry name" value="Glyco_trans_2-like"/>
</dbReference>
<dbReference type="Pfam" id="PF00535">
    <property type="entry name" value="Glycos_transf_2"/>
    <property type="match status" value="1"/>
</dbReference>
<protein>
    <recommendedName>
        <fullName evidence="9">Glycosyltransferase 2-like domain-containing protein</fullName>
    </recommendedName>
</protein>
<dbReference type="Proteomes" id="UP000597444">
    <property type="component" value="Unassembled WGS sequence"/>
</dbReference>
<keyword evidence="3" id="KW-0328">Glycosyltransferase</keyword>
<evidence type="ECO:0000256" key="4">
    <source>
        <dbReference type="ARBA" id="ARBA00022679"/>
    </source>
</evidence>
<dbReference type="Gene3D" id="3.90.550.10">
    <property type="entry name" value="Spore Coat Polysaccharide Biosynthesis Protein SpsA, Chain A"/>
    <property type="match status" value="1"/>
</dbReference>
<dbReference type="SUPFAM" id="SSF53448">
    <property type="entry name" value="Nucleotide-diphospho-sugar transferases"/>
    <property type="match status" value="1"/>
</dbReference>
<dbReference type="InterPro" id="IPR029044">
    <property type="entry name" value="Nucleotide-diphossugar_trans"/>
</dbReference>
<comment type="caution">
    <text evidence="7">The sequence shown here is derived from an EMBL/GenBank/DDBJ whole genome shotgun (WGS) entry which is preliminary data.</text>
</comment>
<evidence type="ECO:0000256" key="1">
    <source>
        <dbReference type="ARBA" id="ARBA00004776"/>
    </source>
</evidence>
<evidence type="ECO:0008006" key="9">
    <source>
        <dbReference type="Google" id="ProtNLM"/>
    </source>
</evidence>
<evidence type="ECO:0000259" key="6">
    <source>
        <dbReference type="Pfam" id="PF01936"/>
    </source>
</evidence>
<proteinExistence type="inferred from homology"/>
<accession>A0A8J3IRX0</accession>
<dbReference type="PANTHER" id="PTHR43179">
    <property type="entry name" value="RHAMNOSYLTRANSFERASE WBBL"/>
    <property type="match status" value="1"/>
</dbReference>
<sequence>MTLLSAFPIGPRSIGKEIGPHHLLLSELTIIVPVNNNPQGVERLLSTCMLLFSPEEHPAAILIVDNLSSPPLAFSHAYRTWGLPIHLLICTKPGAAAARNLGARHATTPWLLFLDSDCIPTTNLIEGYRQALDGSVAYAGCVRASGDDFLARYYETQEILRPLPVWHNEHERPAYLITANALVWRPAFCAIGGFDCRFGLAAGEDIDIGLRLWEQGQLSFAPSACVLHTFEPTISSFLRRFFRYGKGNRLLATRYVADLTPRPFTPNHPSLWNRGLALLQFLALWLGYQIGRLDTGRSDPPAPPHWHTTEVLPQAPLQPAEQRTGVTVLIDGDCVSPKWISQIKPLLSELGPISTGLVCSRASAAPSWKQAQSTVSWLSKTIIGDADHVLAHRVERLLQTGSKQAICLVTNDKDFALIAKRISRAGVIVWGVGSPNASSSFQKACHRFLPLSPASTQRAKERTAAEVKPIH</sequence>
<dbReference type="Pfam" id="PF01936">
    <property type="entry name" value="NYN"/>
    <property type="match status" value="1"/>
</dbReference>
<evidence type="ECO:0000313" key="8">
    <source>
        <dbReference type="Proteomes" id="UP000597444"/>
    </source>
</evidence>
<evidence type="ECO:0000256" key="2">
    <source>
        <dbReference type="ARBA" id="ARBA00006739"/>
    </source>
</evidence>
<dbReference type="Gene3D" id="3.40.50.1010">
    <property type="entry name" value="5'-nuclease"/>
    <property type="match status" value="1"/>
</dbReference>
<comment type="similarity">
    <text evidence="2">Belongs to the glycosyltransferase 2 family.</text>
</comment>
<comment type="pathway">
    <text evidence="1">Cell wall biogenesis; cell wall polysaccharide biosynthesis.</text>
</comment>
<keyword evidence="4" id="KW-0808">Transferase</keyword>
<dbReference type="InterPro" id="IPR021139">
    <property type="entry name" value="NYN"/>
</dbReference>